<protein>
    <submittedName>
        <fullName evidence="2">Uncharacterized protein</fullName>
    </submittedName>
</protein>
<name>A0ABD2VSJ9_9HYME</name>
<evidence type="ECO:0000313" key="3">
    <source>
        <dbReference type="Proteomes" id="UP001627154"/>
    </source>
</evidence>
<reference evidence="2 3" key="1">
    <citation type="journal article" date="2024" name="bioRxiv">
        <title>A reference genome for Trichogramma kaykai: A tiny desert-dwelling parasitoid wasp with competing sex-ratio distorters.</title>
        <authorList>
            <person name="Culotta J."/>
            <person name="Lindsey A.R."/>
        </authorList>
    </citation>
    <scope>NUCLEOTIDE SEQUENCE [LARGE SCALE GENOMIC DNA]</scope>
    <source>
        <strain evidence="2 3">KSX58</strain>
    </source>
</reference>
<accession>A0ABD2VSJ9</accession>
<dbReference type="AlphaFoldDB" id="A0ABD2VSJ9"/>
<evidence type="ECO:0000313" key="2">
    <source>
        <dbReference type="EMBL" id="KAL3383382.1"/>
    </source>
</evidence>
<dbReference type="EMBL" id="JBJJXI010000199">
    <property type="protein sequence ID" value="KAL3383382.1"/>
    <property type="molecule type" value="Genomic_DNA"/>
</dbReference>
<feature type="compositionally biased region" description="Basic and acidic residues" evidence="1">
    <location>
        <begin position="15"/>
        <end position="28"/>
    </location>
</feature>
<proteinExistence type="predicted"/>
<keyword evidence="3" id="KW-1185">Reference proteome</keyword>
<sequence>MLGKLAKFVQAHGPAAKDRDQIAPESAKEPTTTTTTTTDNNESSAGESTTAEPVQDRAVADCGSVDYNEHVARELALIEPQMGSLRDWSAGLLKNLAEYLGLYESDIVKIVDAWIDGLTDEMTRYYRQRLDELDRQREFVDVRVYEVRREELSSHRSLLDIHKQRVLQWLGEAVNYFPDFSGLLQDYSDRCNRAIAEKGPRLKKSLPVMRLLDTIEKFKQECSNKIDHEIEDVNHTLSRSVNIVEESNEIFMSQVVSFDDGGNYGSEEIATAKKEIDALEKILHKDDTGNRQKVAKIAQQASDRLNDIHKKFFDVFVSQL</sequence>
<comment type="caution">
    <text evidence="2">The sequence shown here is derived from an EMBL/GenBank/DDBJ whole genome shotgun (WGS) entry which is preliminary data.</text>
</comment>
<gene>
    <name evidence="2" type="ORF">TKK_020746</name>
</gene>
<dbReference type="Proteomes" id="UP001627154">
    <property type="component" value="Unassembled WGS sequence"/>
</dbReference>
<evidence type="ECO:0000256" key="1">
    <source>
        <dbReference type="SAM" id="MobiDB-lite"/>
    </source>
</evidence>
<organism evidence="2 3">
    <name type="scientific">Trichogramma kaykai</name>
    <dbReference type="NCBI Taxonomy" id="54128"/>
    <lineage>
        <taxon>Eukaryota</taxon>
        <taxon>Metazoa</taxon>
        <taxon>Ecdysozoa</taxon>
        <taxon>Arthropoda</taxon>
        <taxon>Hexapoda</taxon>
        <taxon>Insecta</taxon>
        <taxon>Pterygota</taxon>
        <taxon>Neoptera</taxon>
        <taxon>Endopterygota</taxon>
        <taxon>Hymenoptera</taxon>
        <taxon>Apocrita</taxon>
        <taxon>Proctotrupomorpha</taxon>
        <taxon>Chalcidoidea</taxon>
        <taxon>Trichogrammatidae</taxon>
        <taxon>Trichogramma</taxon>
    </lineage>
</organism>
<feature type="region of interest" description="Disordered" evidence="1">
    <location>
        <begin position="1"/>
        <end position="55"/>
    </location>
</feature>
<feature type="compositionally biased region" description="Polar residues" evidence="1">
    <location>
        <begin position="39"/>
        <end position="52"/>
    </location>
</feature>